<gene>
    <name evidence="1" type="ORF">SCALOS_LOCUS1494</name>
</gene>
<protein>
    <submittedName>
        <fullName evidence="1">6126_t:CDS:1</fullName>
    </submittedName>
</protein>
<name>A0ACA9K899_9GLOM</name>
<accession>A0ACA9K899</accession>
<sequence>MESDGTHKSPLRSRNNNKKSICWKYFERIKDPKDGIVAKCKIPGCSTRYVWHGSTSNLPAHLKKHRKSKSSALTTSIKSSLTNNNFNNFEVNLELIKLIVSCLLPFSIVDNLNFSKLVNIHITSSIIEEQINKVYDRLFSQLKSKVQQAKSVMLLIDEDEEYYEHTEEFRNIATCCWLNEDFEFHKSCCALDKWELTNLKFYDYNIDNDSNIDDFIELEEEYQDIVFLFLDIYDLDYENLISDSLKRWAKQIVNNVNGRDNDQGISNIATAVLNATNNLCEIVEFLELQITQGAVNMPINNINCDCDYHKIELLTLIGQRHFELLINNHSRYNELSLDKLPFRILPKLLELFSSFEDDVLIEKNKKDILVDMLVNGFNILTEISQDTDLEHKALKSFLIFLLNLLSSYHHEKICKFLDPHSKLDVNLDVTYYSQFPGFTNDNLETARREFEYYIHHKRFLPYANENLGLYEWWQKSKHTFPGLAAIAQEYLHLVRNKKVTLNIWKFKETYENDDIVDKIAFLHYNMKYIDILFDN</sequence>
<evidence type="ECO:0000313" key="2">
    <source>
        <dbReference type="Proteomes" id="UP000789860"/>
    </source>
</evidence>
<dbReference type="EMBL" id="CAJVPM010001043">
    <property type="protein sequence ID" value="CAG8458174.1"/>
    <property type="molecule type" value="Genomic_DNA"/>
</dbReference>
<reference evidence="1" key="1">
    <citation type="submission" date="2021-06" db="EMBL/GenBank/DDBJ databases">
        <authorList>
            <person name="Kallberg Y."/>
            <person name="Tangrot J."/>
            <person name="Rosling A."/>
        </authorList>
    </citation>
    <scope>NUCLEOTIDE SEQUENCE</scope>
    <source>
        <strain evidence="1">AU212A</strain>
    </source>
</reference>
<organism evidence="1 2">
    <name type="scientific">Scutellospora calospora</name>
    <dbReference type="NCBI Taxonomy" id="85575"/>
    <lineage>
        <taxon>Eukaryota</taxon>
        <taxon>Fungi</taxon>
        <taxon>Fungi incertae sedis</taxon>
        <taxon>Mucoromycota</taxon>
        <taxon>Glomeromycotina</taxon>
        <taxon>Glomeromycetes</taxon>
        <taxon>Diversisporales</taxon>
        <taxon>Gigasporaceae</taxon>
        <taxon>Scutellospora</taxon>
    </lineage>
</organism>
<proteinExistence type="predicted"/>
<dbReference type="Proteomes" id="UP000789860">
    <property type="component" value="Unassembled WGS sequence"/>
</dbReference>
<comment type="caution">
    <text evidence="1">The sequence shown here is derived from an EMBL/GenBank/DDBJ whole genome shotgun (WGS) entry which is preliminary data.</text>
</comment>
<evidence type="ECO:0000313" key="1">
    <source>
        <dbReference type="EMBL" id="CAG8458174.1"/>
    </source>
</evidence>
<keyword evidence="2" id="KW-1185">Reference proteome</keyword>